<dbReference type="SFLD" id="SFLDS00003">
    <property type="entry name" value="Haloacid_Dehalogenase"/>
    <property type="match status" value="1"/>
</dbReference>
<accession>A0A410JXC4</accession>
<dbReference type="NCBIfam" id="TIGR01509">
    <property type="entry name" value="HAD-SF-IA-v3"/>
    <property type="match status" value="1"/>
</dbReference>
<dbReference type="Proteomes" id="UP000287502">
    <property type="component" value="Chromosome"/>
</dbReference>
<dbReference type="InterPro" id="IPR036412">
    <property type="entry name" value="HAD-like_sf"/>
</dbReference>
<dbReference type="SFLD" id="SFLDG01129">
    <property type="entry name" value="C1.5:_HAD__Beta-PGM__Phosphata"/>
    <property type="match status" value="1"/>
</dbReference>
<dbReference type="OrthoDB" id="9788657at2"/>
<reference evidence="1 2" key="1">
    <citation type="submission" date="2019-01" db="EMBL/GenBank/DDBJ databases">
        <title>Geovibrio thiophilus DSM 11263, complete genome.</title>
        <authorList>
            <person name="Spring S."/>
            <person name="Bunk B."/>
            <person name="Sproer C."/>
        </authorList>
    </citation>
    <scope>NUCLEOTIDE SEQUENCE [LARGE SCALE GENOMIC DNA]</scope>
    <source>
        <strain evidence="1 2">DSM 11263</strain>
    </source>
</reference>
<proteinExistence type="predicted"/>
<protein>
    <submittedName>
        <fullName evidence="1">HAD family phosphatase</fullName>
    </submittedName>
</protein>
<dbReference type="EMBL" id="CP035108">
    <property type="protein sequence ID" value="QAR32813.1"/>
    <property type="molecule type" value="Genomic_DNA"/>
</dbReference>
<dbReference type="InterPro" id="IPR023214">
    <property type="entry name" value="HAD_sf"/>
</dbReference>
<dbReference type="InterPro" id="IPR006439">
    <property type="entry name" value="HAD-SF_hydro_IA"/>
</dbReference>
<evidence type="ECO:0000313" key="2">
    <source>
        <dbReference type="Proteomes" id="UP000287502"/>
    </source>
</evidence>
<dbReference type="PANTHER" id="PTHR43611">
    <property type="entry name" value="ALPHA-D-GLUCOSE 1-PHOSPHATE PHOSPHATASE"/>
    <property type="match status" value="1"/>
</dbReference>
<gene>
    <name evidence="1" type="ORF">EP073_05175</name>
</gene>
<dbReference type="RefSeq" id="WP_128466099.1">
    <property type="nucleotide sequence ID" value="NZ_CP035108.1"/>
</dbReference>
<keyword evidence="2" id="KW-1185">Reference proteome</keyword>
<dbReference type="SUPFAM" id="SSF56784">
    <property type="entry name" value="HAD-like"/>
    <property type="match status" value="1"/>
</dbReference>
<dbReference type="KEGG" id="gtl:EP073_05175"/>
<dbReference type="AlphaFoldDB" id="A0A410JXC4"/>
<dbReference type="Gene3D" id="3.40.50.1000">
    <property type="entry name" value="HAD superfamily/HAD-like"/>
    <property type="match status" value="1"/>
</dbReference>
<sequence>MKVSTVIFDFGGVIAEEGWAKGVRIIAAKCGHEPESFFELCVQAIHDTGFCLGKVDEYGYWTHVKTLINLPMSATELKNEILPRFVVRPYVIEMAENLGRKYRTAILSDQTHWLDELNERDGFFKSFQHVFNSYHDGNSKQSPSYFTETCNKLNIFPQEAVFIDDNKGNIARALGVGMNAVLYETFEQTADELKKYVEI</sequence>
<dbReference type="Pfam" id="PF00702">
    <property type="entry name" value="Hydrolase"/>
    <property type="match status" value="1"/>
</dbReference>
<evidence type="ECO:0000313" key="1">
    <source>
        <dbReference type="EMBL" id="QAR32813.1"/>
    </source>
</evidence>
<dbReference type="PANTHER" id="PTHR43611:SF3">
    <property type="entry name" value="FLAVIN MONONUCLEOTIDE HYDROLASE 1, CHLOROPLATIC"/>
    <property type="match status" value="1"/>
</dbReference>
<organism evidence="1 2">
    <name type="scientific">Geovibrio thiophilus</name>
    <dbReference type="NCBI Taxonomy" id="139438"/>
    <lineage>
        <taxon>Bacteria</taxon>
        <taxon>Pseudomonadati</taxon>
        <taxon>Deferribacterota</taxon>
        <taxon>Deferribacteres</taxon>
        <taxon>Deferribacterales</taxon>
        <taxon>Geovibrionaceae</taxon>
        <taxon>Geovibrio</taxon>
    </lineage>
</organism>
<name>A0A410JXC4_9BACT</name>